<dbReference type="AlphaFoldDB" id="A0A399R688"/>
<evidence type="ECO:0000259" key="1">
    <source>
        <dbReference type="Pfam" id="PF00700"/>
    </source>
</evidence>
<dbReference type="Pfam" id="PF00700">
    <property type="entry name" value="Flagellin_C"/>
    <property type="match status" value="1"/>
</dbReference>
<dbReference type="OrthoDB" id="7312911at2"/>
<feature type="domain" description="Flagellin C-terminal" evidence="1">
    <location>
        <begin position="251"/>
        <end position="325"/>
    </location>
</feature>
<name>A0A399R688_9PROT</name>
<sequence>MEKMSISYSLINAKLSKNVAQLREQINDVSSEAVTGKRADLSKFLSGRIGEAMLSQKALEDIQVDRGALQLRDARIDIAQRSLQSAQEGAEGLPARMLAALGVDNKSDIKIIGRDAVSALEKLFSSLNNRHGQRFLFAGDATSTQPFEDPSQLISDVRQMAVTATDAADLQTQLDTYFNTPTGGWQANIYQGSASITDPDAVNGIDPAITELVRGLAVMAVAGDDAPPALLTQDNASLRIAADTVASGQINMIQLRSKLGVIQERLTEGLDALNSEELILTEAFTNMTMRDQYEAATILKELENNLEASYMLTARLSGLSLLNYLK</sequence>
<dbReference type="InterPro" id="IPR046358">
    <property type="entry name" value="Flagellin_C"/>
</dbReference>
<organism evidence="2 3">
    <name type="scientific">Henriciella mobilis</name>
    <dbReference type="NCBI Taxonomy" id="2305467"/>
    <lineage>
        <taxon>Bacteria</taxon>
        <taxon>Pseudomonadati</taxon>
        <taxon>Pseudomonadota</taxon>
        <taxon>Alphaproteobacteria</taxon>
        <taxon>Hyphomonadales</taxon>
        <taxon>Hyphomonadaceae</taxon>
        <taxon>Henriciella</taxon>
    </lineage>
</organism>
<dbReference type="RefSeq" id="WP_119377791.1">
    <property type="nucleotide sequence ID" value="NZ_QWFX01000016.1"/>
</dbReference>
<dbReference type="SUPFAM" id="SSF64518">
    <property type="entry name" value="Phase 1 flagellin"/>
    <property type="match status" value="1"/>
</dbReference>
<keyword evidence="3" id="KW-1185">Reference proteome</keyword>
<reference evidence="2 3" key="1">
    <citation type="submission" date="2018-08" db="EMBL/GenBank/DDBJ databases">
        <title>Henriciella mobilis sp. nov., isolated from seawater.</title>
        <authorList>
            <person name="Cheng H."/>
            <person name="Wu Y.-H."/>
            <person name="Xu X.-W."/>
            <person name="Guo L.-L."/>
        </authorList>
    </citation>
    <scope>NUCLEOTIDE SEQUENCE [LARGE SCALE GENOMIC DNA]</scope>
    <source>
        <strain evidence="2 3">JN25</strain>
    </source>
</reference>
<dbReference type="EMBL" id="QWFX01000016">
    <property type="protein sequence ID" value="RIJ26898.1"/>
    <property type="molecule type" value="Genomic_DNA"/>
</dbReference>
<evidence type="ECO:0000313" key="3">
    <source>
        <dbReference type="Proteomes" id="UP000266385"/>
    </source>
</evidence>
<evidence type="ECO:0000313" key="2">
    <source>
        <dbReference type="EMBL" id="RIJ26898.1"/>
    </source>
</evidence>
<comment type="caution">
    <text evidence="2">The sequence shown here is derived from an EMBL/GenBank/DDBJ whole genome shotgun (WGS) entry which is preliminary data.</text>
</comment>
<accession>A0A399R688</accession>
<dbReference type="Proteomes" id="UP000266385">
    <property type="component" value="Unassembled WGS sequence"/>
</dbReference>
<gene>
    <name evidence="2" type="ORF">D1223_18380</name>
</gene>
<proteinExistence type="predicted"/>
<dbReference type="Gene3D" id="1.20.1330.10">
    <property type="entry name" value="f41 fragment of flagellin, N-terminal domain"/>
    <property type="match status" value="1"/>
</dbReference>
<protein>
    <recommendedName>
        <fullName evidence="1">Flagellin C-terminal domain-containing protein</fullName>
    </recommendedName>
</protein>